<comment type="caution">
    <text evidence="1">The sequence shown here is derived from an EMBL/GenBank/DDBJ whole genome shotgun (WGS) entry which is preliminary data.</text>
</comment>
<dbReference type="Pfam" id="PF20095">
    <property type="entry name" value="DUF6485"/>
    <property type="match status" value="1"/>
</dbReference>
<sequence length="65" mass="7603">MECNLKANRNNCTCTYEPCARKGRCCECVAYHRQHGEIPGCFFPPEAERTYDRSIDRLITSMRKK</sequence>
<proteinExistence type="predicted"/>
<name>A0A7C1N987_UNCW3</name>
<dbReference type="AlphaFoldDB" id="A0A7C1N987"/>
<organism evidence="1">
    <name type="scientific">candidate division WOR-3 bacterium</name>
    <dbReference type="NCBI Taxonomy" id="2052148"/>
    <lineage>
        <taxon>Bacteria</taxon>
        <taxon>Bacteria division WOR-3</taxon>
    </lineage>
</organism>
<evidence type="ECO:0000313" key="1">
    <source>
        <dbReference type="EMBL" id="HEA86639.1"/>
    </source>
</evidence>
<reference evidence="1" key="1">
    <citation type="journal article" date="2020" name="mSystems">
        <title>Genome- and Community-Level Interaction Insights into Carbon Utilization and Element Cycling Functions of Hydrothermarchaeota in Hydrothermal Sediment.</title>
        <authorList>
            <person name="Zhou Z."/>
            <person name="Liu Y."/>
            <person name="Xu W."/>
            <person name="Pan J."/>
            <person name="Luo Z.H."/>
            <person name="Li M."/>
        </authorList>
    </citation>
    <scope>NUCLEOTIDE SEQUENCE [LARGE SCALE GENOMIC DNA]</scope>
    <source>
        <strain evidence="1">SpSt-265</strain>
    </source>
</reference>
<gene>
    <name evidence="1" type="ORF">ENP94_01335</name>
</gene>
<evidence type="ECO:0008006" key="2">
    <source>
        <dbReference type="Google" id="ProtNLM"/>
    </source>
</evidence>
<protein>
    <recommendedName>
        <fullName evidence="2">Cytosolic protein</fullName>
    </recommendedName>
</protein>
<dbReference type="EMBL" id="DSLG01000002">
    <property type="protein sequence ID" value="HEA86639.1"/>
    <property type="molecule type" value="Genomic_DNA"/>
</dbReference>
<accession>A0A7C1N987</accession>